<sequence>PKQTPVSKVEAIRNFGVDPILLSPDEFRSFQLESRWEEESYSFLNPWNDPMLIAGHGSIGLEIIDDFPDVDTVIVPIGVGGLICGVSCALKALKQSVRVIGVQSVECPHLHAAFQAGKPIWITPRETICDGLSTPFITDEMYPLLREVVDEVVLIQEKAVKAAIKRLALRNKLIVEGAGAISVACALSTPYEERGKTACIVSGGNIDTDKLIALINDPILD</sequence>
<dbReference type="Gene3D" id="3.40.50.1100">
    <property type="match status" value="2"/>
</dbReference>
<keyword evidence="4" id="KW-0456">Lyase</keyword>
<dbReference type="EMBL" id="BARU01031787">
    <property type="protein sequence ID" value="GAH63735.1"/>
    <property type="molecule type" value="Genomic_DNA"/>
</dbReference>
<comment type="caution">
    <text evidence="6">The sequence shown here is derived from an EMBL/GenBank/DDBJ whole genome shotgun (WGS) entry which is preliminary data.</text>
</comment>
<dbReference type="InterPro" id="IPR001926">
    <property type="entry name" value="TrpB-like_PALP"/>
</dbReference>
<reference evidence="6" key="1">
    <citation type="journal article" date="2014" name="Front. Microbiol.">
        <title>High frequency of phylogenetically diverse reductive dehalogenase-homologous genes in deep subseafloor sedimentary metagenomes.</title>
        <authorList>
            <person name="Kawai M."/>
            <person name="Futagami T."/>
            <person name="Toyoda A."/>
            <person name="Takaki Y."/>
            <person name="Nishi S."/>
            <person name="Hori S."/>
            <person name="Arai W."/>
            <person name="Tsubouchi T."/>
            <person name="Morono Y."/>
            <person name="Uchiyama I."/>
            <person name="Ito T."/>
            <person name="Fujiyama A."/>
            <person name="Inagaki F."/>
            <person name="Takami H."/>
        </authorList>
    </citation>
    <scope>NUCLEOTIDE SEQUENCE</scope>
    <source>
        <strain evidence="6">Expedition CK06-06</strain>
    </source>
</reference>
<dbReference type="FunFam" id="3.40.50.1100:FF:000007">
    <property type="entry name" value="L-threonine dehydratase catabolic TdcB"/>
    <property type="match status" value="1"/>
</dbReference>
<dbReference type="InterPro" id="IPR050147">
    <property type="entry name" value="Ser/Thr_Dehydratase"/>
</dbReference>
<organism evidence="6">
    <name type="scientific">marine sediment metagenome</name>
    <dbReference type="NCBI Taxonomy" id="412755"/>
    <lineage>
        <taxon>unclassified sequences</taxon>
        <taxon>metagenomes</taxon>
        <taxon>ecological metagenomes</taxon>
    </lineage>
</organism>
<dbReference type="AlphaFoldDB" id="X1I338"/>
<dbReference type="GO" id="GO:0003941">
    <property type="term" value="F:L-serine ammonia-lyase activity"/>
    <property type="evidence" value="ECO:0007669"/>
    <property type="project" value="TreeGrafter"/>
</dbReference>
<dbReference type="GO" id="GO:0006565">
    <property type="term" value="P:L-serine catabolic process"/>
    <property type="evidence" value="ECO:0007669"/>
    <property type="project" value="TreeGrafter"/>
</dbReference>
<feature type="non-terminal residue" evidence="6">
    <location>
        <position position="1"/>
    </location>
</feature>
<evidence type="ECO:0000256" key="2">
    <source>
        <dbReference type="ARBA" id="ARBA00010869"/>
    </source>
</evidence>
<gene>
    <name evidence="6" type="ORF">S03H2_50226</name>
</gene>
<evidence type="ECO:0000256" key="4">
    <source>
        <dbReference type="ARBA" id="ARBA00023239"/>
    </source>
</evidence>
<dbReference type="GO" id="GO:0006567">
    <property type="term" value="P:L-threonine catabolic process"/>
    <property type="evidence" value="ECO:0007669"/>
    <property type="project" value="TreeGrafter"/>
</dbReference>
<dbReference type="SUPFAM" id="SSF53686">
    <property type="entry name" value="Tryptophan synthase beta subunit-like PLP-dependent enzymes"/>
    <property type="match status" value="1"/>
</dbReference>
<comment type="cofactor">
    <cofactor evidence="1">
        <name>pyridoxal 5'-phosphate</name>
        <dbReference type="ChEBI" id="CHEBI:597326"/>
    </cofactor>
</comment>
<dbReference type="PANTHER" id="PTHR48078">
    <property type="entry name" value="THREONINE DEHYDRATASE, MITOCHONDRIAL-RELATED"/>
    <property type="match status" value="1"/>
</dbReference>
<dbReference type="Pfam" id="PF00291">
    <property type="entry name" value="PALP"/>
    <property type="match status" value="1"/>
</dbReference>
<keyword evidence="3" id="KW-0663">Pyridoxal phosphate</keyword>
<dbReference type="InterPro" id="IPR036052">
    <property type="entry name" value="TrpB-like_PALP_sf"/>
</dbReference>
<evidence type="ECO:0000256" key="1">
    <source>
        <dbReference type="ARBA" id="ARBA00001933"/>
    </source>
</evidence>
<feature type="domain" description="Tryptophan synthase beta chain-like PALP" evidence="5">
    <location>
        <begin position="1"/>
        <end position="203"/>
    </location>
</feature>
<evidence type="ECO:0000313" key="6">
    <source>
        <dbReference type="EMBL" id="GAH63735.1"/>
    </source>
</evidence>
<comment type="similarity">
    <text evidence="2">Belongs to the serine/threonine dehydratase family.</text>
</comment>
<proteinExistence type="inferred from homology"/>
<dbReference type="GO" id="GO:0009097">
    <property type="term" value="P:isoleucine biosynthetic process"/>
    <property type="evidence" value="ECO:0007669"/>
    <property type="project" value="TreeGrafter"/>
</dbReference>
<protein>
    <recommendedName>
        <fullName evidence="5">Tryptophan synthase beta chain-like PALP domain-containing protein</fullName>
    </recommendedName>
</protein>
<dbReference type="PANTHER" id="PTHR48078:SF6">
    <property type="entry name" value="L-THREONINE DEHYDRATASE CATABOLIC TDCB"/>
    <property type="match status" value="1"/>
</dbReference>
<name>X1I338_9ZZZZ</name>
<evidence type="ECO:0000259" key="5">
    <source>
        <dbReference type="Pfam" id="PF00291"/>
    </source>
</evidence>
<accession>X1I338</accession>
<dbReference type="GO" id="GO:0004794">
    <property type="term" value="F:threonine deaminase activity"/>
    <property type="evidence" value="ECO:0007669"/>
    <property type="project" value="TreeGrafter"/>
</dbReference>
<evidence type="ECO:0000256" key="3">
    <source>
        <dbReference type="ARBA" id="ARBA00022898"/>
    </source>
</evidence>